<protein>
    <submittedName>
        <fullName evidence="2">Uncharacterized protein</fullName>
    </submittedName>
</protein>
<sequence>MAGLQSRASLRSAADDFDELYQGFDEASLLDTQKQVAEDAVLQRVTQSSRSGQANNGQGSRTRPESRIGVQTAKAIGRRSNGQQLFSANKTVSPAKKEGFSLFCRWVYQSNRLDELV</sequence>
<accession>A0A1D1V6W7</accession>
<dbReference type="EMBL" id="BDGG01000004">
    <property type="protein sequence ID" value="GAU97441.1"/>
    <property type="molecule type" value="Genomic_DNA"/>
</dbReference>
<keyword evidence="3" id="KW-1185">Reference proteome</keyword>
<dbReference type="AlphaFoldDB" id="A0A1D1V6W7"/>
<evidence type="ECO:0000313" key="3">
    <source>
        <dbReference type="Proteomes" id="UP000186922"/>
    </source>
</evidence>
<feature type="compositionally biased region" description="Polar residues" evidence="1">
    <location>
        <begin position="44"/>
        <end position="61"/>
    </location>
</feature>
<proteinExistence type="predicted"/>
<evidence type="ECO:0000313" key="2">
    <source>
        <dbReference type="EMBL" id="GAU97441.1"/>
    </source>
</evidence>
<comment type="caution">
    <text evidence="2">The sequence shown here is derived from an EMBL/GenBank/DDBJ whole genome shotgun (WGS) entry which is preliminary data.</text>
</comment>
<reference evidence="2 3" key="1">
    <citation type="journal article" date="2016" name="Nat. Commun.">
        <title>Extremotolerant tardigrade genome and improved radiotolerance of human cultured cells by tardigrade-unique protein.</title>
        <authorList>
            <person name="Hashimoto T."/>
            <person name="Horikawa D.D."/>
            <person name="Saito Y."/>
            <person name="Kuwahara H."/>
            <person name="Kozuka-Hata H."/>
            <person name="Shin-I T."/>
            <person name="Minakuchi Y."/>
            <person name="Ohishi K."/>
            <person name="Motoyama A."/>
            <person name="Aizu T."/>
            <person name="Enomoto A."/>
            <person name="Kondo K."/>
            <person name="Tanaka S."/>
            <person name="Hara Y."/>
            <person name="Koshikawa S."/>
            <person name="Sagara H."/>
            <person name="Miura T."/>
            <person name="Yokobori S."/>
            <person name="Miyagawa K."/>
            <person name="Suzuki Y."/>
            <person name="Kubo T."/>
            <person name="Oyama M."/>
            <person name="Kohara Y."/>
            <person name="Fujiyama A."/>
            <person name="Arakawa K."/>
            <person name="Katayama T."/>
            <person name="Toyoda A."/>
            <person name="Kunieda T."/>
        </authorList>
    </citation>
    <scope>NUCLEOTIDE SEQUENCE [LARGE SCALE GENOMIC DNA]</scope>
    <source>
        <strain evidence="2 3">YOKOZUNA-1</strain>
    </source>
</reference>
<feature type="region of interest" description="Disordered" evidence="1">
    <location>
        <begin position="44"/>
        <end position="68"/>
    </location>
</feature>
<name>A0A1D1V6W7_RAMVA</name>
<dbReference type="Proteomes" id="UP000186922">
    <property type="component" value="Unassembled WGS sequence"/>
</dbReference>
<gene>
    <name evidence="2" type="primary">RvY_08732</name>
    <name evidence="2" type="synonym">RvY_08732.3</name>
    <name evidence="2" type="ORF">RvY_08732-3</name>
</gene>
<organism evidence="2 3">
    <name type="scientific">Ramazzottius varieornatus</name>
    <name type="common">Water bear</name>
    <name type="synonym">Tardigrade</name>
    <dbReference type="NCBI Taxonomy" id="947166"/>
    <lineage>
        <taxon>Eukaryota</taxon>
        <taxon>Metazoa</taxon>
        <taxon>Ecdysozoa</taxon>
        <taxon>Tardigrada</taxon>
        <taxon>Eutardigrada</taxon>
        <taxon>Parachela</taxon>
        <taxon>Hypsibioidea</taxon>
        <taxon>Ramazzottiidae</taxon>
        <taxon>Ramazzottius</taxon>
    </lineage>
</organism>
<evidence type="ECO:0000256" key="1">
    <source>
        <dbReference type="SAM" id="MobiDB-lite"/>
    </source>
</evidence>